<sequence length="80" mass="8921">MKGTLATTILCLSRTRHLLKPDHDCKHIVSKQYQTQANCRVTSSKSTQLVLHTCSGTRINMLSANFCCQQSTSFTCQDAE</sequence>
<dbReference type="EMBL" id="JAIWYP010000008">
    <property type="protein sequence ID" value="KAH3780457.1"/>
    <property type="molecule type" value="Genomic_DNA"/>
</dbReference>
<proteinExistence type="predicted"/>
<dbReference type="Proteomes" id="UP000828390">
    <property type="component" value="Unassembled WGS sequence"/>
</dbReference>
<organism evidence="1 2">
    <name type="scientific">Dreissena polymorpha</name>
    <name type="common">Zebra mussel</name>
    <name type="synonym">Mytilus polymorpha</name>
    <dbReference type="NCBI Taxonomy" id="45954"/>
    <lineage>
        <taxon>Eukaryota</taxon>
        <taxon>Metazoa</taxon>
        <taxon>Spiralia</taxon>
        <taxon>Lophotrochozoa</taxon>
        <taxon>Mollusca</taxon>
        <taxon>Bivalvia</taxon>
        <taxon>Autobranchia</taxon>
        <taxon>Heteroconchia</taxon>
        <taxon>Euheterodonta</taxon>
        <taxon>Imparidentia</taxon>
        <taxon>Neoheterodontei</taxon>
        <taxon>Myida</taxon>
        <taxon>Dreissenoidea</taxon>
        <taxon>Dreissenidae</taxon>
        <taxon>Dreissena</taxon>
    </lineage>
</organism>
<evidence type="ECO:0000313" key="2">
    <source>
        <dbReference type="Proteomes" id="UP000828390"/>
    </source>
</evidence>
<protein>
    <submittedName>
        <fullName evidence="1">Uncharacterized protein</fullName>
    </submittedName>
</protein>
<keyword evidence="2" id="KW-1185">Reference proteome</keyword>
<name>A0A9D4IPM4_DREPO</name>
<evidence type="ECO:0000313" key="1">
    <source>
        <dbReference type="EMBL" id="KAH3780457.1"/>
    </source>
</evidence>
<comment type="caution">
    <text evidence="1">The sequence shown here is derived from an EMBL/GenBank/DDBJ whole genome shotgun (WGS) entry which is preliminary data.</text>
</comment>
<gene>
    <name evidence="1" type="ORF">DPMN_158272</name>
</gene>
<dbReference type="AlphaFoldDB" id="A0A9D4IPM4"/>
<accession>A0A9D4IPM4</accession>
<reference evidence="1" key="1">
    <citation type="journal article" date="2019" name="bioRxiv">
        <title>The Genome of the Zebra Mussel, Dreissena polymorpha: A Resource for Invasive Species Research.</title>
        <authorList>
            <person name="McCartney M.A."/>
            <person name="Auch B."/>
            <person name="Kono T."/>
            <person name="Mallez S."/>
            <person name="Zhang Y."/>
            <person name="Obille A."/>
            <person name="Becker A."/>
            <person name="Abrahante J.E."/>
            <person name="Garbe J."/>
            <person name="Badalamenti J.P."/>
            <person name="Herman A."/>
            <person name="Mangelson H."/>
            <person name="Liachko I."/>
            <person name="Sullivan S."/>
            <person name="Sone E.D."/>
            <person name="Koren S."/>
            <person name="Silverstein K.A.T."/>
            <person name="Beckman K.B."/>
            <person name="Gohl D.M."/>
        </authorList>
    </citation>
    <scope>NUCLEOTIDE SEQUENCE</scope>
    <source>
        <strain evidence="1">Duluth1</strain>
        <tissue evidence="1">Whole animal</tissue>
    </source>
</reference>
<reference evidence="1" key="2">
    <citation type="submission" date="2020-11" db="EMBL/GenBank/DDBJ databases">
        <authorList>
            <person name="McCartney M.A."/>
            <person name="Auch B."/>
            <person name="Kono T."/>
            <person name="Mallez S."/>
            <person name="Becker A."/>
            <person name="Gohl D.M."/>
            <person name="Silverstein K.A.T."/>
            <person name="Koren S."/>
            <person name="Bechman K.B."/>
            <person name="Herman A."/>
            <person name="Abrahante J.E."/>
            <person name="Garbe J."/>
        </authorList>
    </citation>
    <scope>NUCLEOTIDE SEQUENCE</scope>
    <source>
        <strain evidence="1">Duluth1</strain>
        <tissue evidence="1">Whole animal</tissue>
    </source>
</reference>